<reference evidence="2 3" key="1">
    <citation type="journal article" date="2019" name="Int. J. Syst. Evol. Microbiol.">
        <title>The Global Catalogue of Microorganisms (GCM) 10K type strain sequencing project: providing services to taxonomists for standard genome sequencing and annotation.</title>
        <authorList>
            <consortium name="The Broad Institute Genomics Platform"/>
            <consortium name="The Broad Institute Genome Sequencing Center for Infectious Disease"/>
            <person name="Wu L."/>
            <person name="Ma J."/>
        </authorList>
    </citation>
    <scope>NUCLEOTIDE SEQUENCE [LARGE SCALE GENOMIC DNA]</scope>
    <source>
        <strain evidence="2 3">CGMCC 1.3239</strain>
    </source>
</reference>
<dbReference type="PANTHER" id="PTHR42850:SF2">
    <property type="entry name" value="BLL5683 PROTEIN"/>
    <property type="match status" value="1"/>
</dbReference>
<dbReference type="Gene3D" id="3.60.21.10">
    <property type="match status" value="1"/>
</dbReference>
<gene>
    <name evidence="2" type="ORF">ACFQEU_11060</name>
</gene>
<dbReference type="Pfam" id="PF12850">
    <property type="entry name" value="Metallophos_2"/>
    <property type="match status" value="1"/>
</dbReference>
<dbReference type="InterPro" id="IPR050126">
    <property type="entry name" value="Ap4A_hydrolase"/>
</dbReference>
<dbReference type="PIRSF" id="PIRSF000883">
    <property type="entry name" value="Pesterase_MJ0912"/>
    <property type="match status" value="1"/>
</dbReference>
<evidence type="ECO:0000313" key="3">
    <source>
        <dbReference type="Proteomes" id="UP001596442"/>
    </source>
</evidence>
<accession>A0ABD5SF26</accession>
<protein>
    <submittedName>
        <fullName evidence="2">Metallophosphoesterase family protein</fullName>
    </submittedName>
</protein>
<dbReference type="RefSeq" id="WP_379782093.1">
    <property type="nucleotide sequence ID" value="NZ_JBHSWW010000175.1"/>
</dbReference>
<dbReference type="AlphaFoldDB" id="A0ABD5SF26"/>
<dbReference type="PANTHER" id="PTHR42850">
    <property type="entry name" value="METALLOPHOSPHOESTERASE"/>
    <property type="match status" value="1"/>
</dbReference>
<organism evidence="2 3">
    <name type="scientific">Halorubrum tibetense</name>
    <dbReference type="NCBI Taxonomy" id="175631"/>
    <lineage>
        <taxon>Archaea</taxon>
        <taxon>Methanobacteriati</taxon>
        <taxon>Methanobacteriota</taxon>
        <taxon>Stenosarchaea group</taxon>
        <taxon>Halobacteria</taxon>
        <taxon>Halobacteriales</taxon>
        <taxon>Haloferacaceae</taxon>
        <taxon>Halorubrum</taxon>
    </lineage>
</organism>
<keyword evidence="3" id="KW-1185">Reference proteome</keyword>
<dbReference type="SUPFAM" id="SSF56300">
    <property type="entry name" value="Metallo-dependent phosphatases"/>
    <property type="match status" value="1"/>
</dbReference>
<proteinExistence type="predicted"/>
<dbReference type="EMBL" id="JBHSWW010000175">
    <property type="protein sequence ID" value="MFC6753994.1"/>
    <property type="molecule type" value="Genomic_DNA"/>
</dbReference>
<dbReference type="Proteomes" id="UP001596442">
    <property type="component" value="Unassembled WGS sequence"/>
</dbReference>
<dbReference type="InterPro" id="IPR011152">
    <property type="entry name" value="Pesterase_MJ0912"/>
</dbReference>
<comment type="caution">
    <text evidence="2">The sequence shown here is derived from an EMBL/GenBank/DDBJ whole genome shotgun (WGS) entry which is preliminary data.</text>
</comment>
<evidence type="ECO:0000259" key="1">
    <source>
        <dbReference type="Pfam" id="PF12850"/>
    </source>
</evidence>
<sequence length="227" mass="24879">MRVGLLSDVHANLPALEAVLDDMPAVDRIVCAGDVIGYNPWPADCLDRVREVAAVTVRGNHDRTVETPERYRANRMAEAGLEHAKRALDEDDLDWLRSLPRAASFAGDRYHLVHSHPAPDREDAYVYPEEFPSLGRHLDSLDGPVDGLVLGHTHVQGARRVGDRLVVNPGSVGQPRDGDPDAAYAVLDTAADEVDLRRVAYDIDHVVEAVEAAGLPKRTGERLYTGE</sequence>
<evidence type="ECO:0000313" key="2">
    <source>
        <dbReference type="EMBL" id="MFC6753994.1"/>
    </source>
</evidence>
<dbReference type="InterPro" id="IPR024654">
    <property type="entry name" value="Calcineurin-like_PHP_lpxH"/>
</dbReference>
<dbReference type="InterPro" id="IPR029052">
    <property type="entry name" value="Metallo-depent_PP-like"/>
</dbReference>
<feature type="domain" description="Calcineurin-like phosphoesterase" evidence="1">
    <location>
        <begin position="1"/>
        <end position="190"/>
    </location>
</feature>
<name>A0ABD5SF26_9EURY</name>